<dbReference type="EMBL" id="WSQA01000001">
    <property type="protein sequence ID" value="MVZ60418.1"/>
    <property type="molecule type" value="Genomic_DNA"/>
</dbReference>
<dbReference type="Gene3D" id="3.40.1440.10">
    <property type="entry name" value="GIY-YIG endonuclease"/>
    <property type="match status" value="1"/>
</dbReference>
<dbReference type="OrthoDB" id="1495241at2"/>
<dbReference type="InterPro" id="IPR035901">
    <property type="entry name" value="GIY-YIG_endonuc_sf"/>
</dbReference>
<dbReference type="AlphaFoldDB" id="A0A6N8KWW0"/>
<evidence type="ECO:0000259" key="2">
    <source>
        <dbReference type="PROSITE" id="PS50164"/>
    </source>
</evidence>
<dbReference type="PANTHER" id="PTHR34477">
    <property type="entry name" value="UPF0213 PROTEIN YHBQ"/>
    <property type="match status" value="1"/>
</dbReference>
<accession>A0A6N8KWW0</accession>
<protein>
    <submittedName>
        <fullName evidence="3">GIY-YIG nuclease family protein</fullName>
    </submittedName>
</protein>
<dbReference type="InterPro" id="IPR050190">
    <property type="entry name" value="UPF0213_domain"/>
</dbReference>
<evidence type="ECO:0000313" key="3">
    <source>
        <dbReference type="EMBL" id="MVZ60418.1"/>
    </source>
</evidence>
<dbReference type="SUPFAM" id="SSF82771">
    <property type="entry name" value="GIY-YIG endonuclease"/>
    <property type="match status" value="1"/>
</dbReference>
<gene>
    <name evidence="3" type="ORF">GQF63_00135</name>
</gene>
<evidence type="ECO:0000313" key="4">
    <source>
        <dbReference type="Proteomes" id="UP000435036"/>
    </source>
</evidence>
<sequence length="108" mass="12946">MAKVYYVYIVKCSDNSYYIGLTNNIQDRIWQHNFGHSSKSYTFYRRPVILVFCEAFLDINQAISFEKQIKGWTVKKKEVLIKREWEKLKELAKCTNISHYLNKPTDKK</sequence>
<proteinExistence type="inferred from homology"/>
<organism evidence="3 4">
    <name type="scientific">Sphingobacterium humi</name>
    <dbReference type="NCBI Taxonomy" id="1796905"/>
    <lineage>
        <taxon>Bacteria</taxon>
        <taxon>Pseudomonadati</taxon>
        <taxon>Bacteroidota</taxon>
        <taxon>Sphingobacteriia</taxon>
        <taxon>Sphingobacteriales</taxon>
        <taxon>Sphingobacteriaceae</taxon>
        <taxon>Sphingobacterium</taxon>
    </lineage>
</organism>
<feature type="domain" description="GIY-YIG" evidence="2">
    <location>
        <begin position="3"/>
        <end position="79"/>
    </location>
</feature>
<dbReference type="PANTHER" id="PTHR34477:SF1">
    <property type="entry name" value="UPF0213 PROTEIN YHBQ"/>
    <property type="match status" value="1"/>
</dbReference>
<comment type="caution">
    <text evidence="3">The sequence shown here is derived from an EMBL/GenBank/DDBJ whole genome shotgun (WGS) entry which is preliminary data.</text>
</comment>
<dbReference type="InterPro" id="IPR000305">
    <property type="entry name" value="GIY-YIG_endonuc"/>
</dbReference>
<dbReference type="CDD" id="cd10456">
    <property type="entry name" value="GIY-YIG_UPF0213"/>
    <property type="match status" value="1"/>
</dbReference>
<evidence type="ECO:0000256" key="1">
    <source>
        <dbReference type="ARBA" id="ARBA00007435"/>
    </source>
</evidence>
<reference evidence="3 4" key="1">
    <citation type="submission" date="2019-12" db="EMBL/GenBank/DDBJ databases">
        <authorList>
            <person name="Dong K."/>
        </authorList>
    </citation>
    <scope>NUCLEOTIDE SEQUENCE [LARGE SCALE GENOMIC DNA]</scope>
    <source>
        <strain evidence="3 4">JCM 31225</strain>
    </source>
</reference>
<keyword evidence="4" id="KW-1185">Reference proteome</keyword>
<name>A0A6N8KWW0_9SPHI</name>
<comment type="similarity">
    <text evidence="1">Belongs to the UPF0213 family.</text>
</comment>
<dbReference type="PROSITE" id="PS50164">
    <property type="entry name" value="GIY_YIG"/>
    <property type="match status" value="1"/>
</dbReference>
<dbReference type="Pfam" id="PF01541">
    <property type="entry name" value="GIY-YIG"/>
    <property type="match status" value="1"/>
</dbReference>
<dbReference type="Proteomes" id="UP000435036">
    <property type="component" value="Unassembled WGS sequence"/>
</dbReference>
<dbReference type="RefSeq" id="WP_160367076.1">
    <property type="nucleotide sequence ID" value="NZ_WSQA01000001.1"/>
</dbReference>